<gene>
    <name evidence="2" type="ORF">GCM10023346_04070</name>
</gene>
<protein>
    <recommendedName>
        <fullName evidence="4">4Fe-4S Wbl-type domain-containing protein</fullName>
    </recommendedName>
</protein>
<evidence type="ECO:0000313" key="3">
    <source>
        <dbReference type="Proteomes" id="UP001500200"/>
    </source>
</evidence>
<organism evidence="2 3">
    <name type="scientific">Arthrobacter gyeryongensis</name>
    <dbReference type="NCBI Taxonomy" id="1650592"/>
    <lineage>
        <taxon>Bacteria</taxon>
        <taxon>Bacillati</taxon>
        <taxon>Actinomycetota</taxon>
        <taxon>Actinomycetes</taxon>
        <taxon>Micrococcales</taxon>
        <taxon>Micrococcaceae</taxon>
        <taxon>Arthrobacter</taxon>
    </lineage>
</organism>
<name>A0ABP9S0R9_9MICC</name>
<feature type="region of interest" description="Disordered" evidence="1">
    <location>
        <begin position="88"/>
        <end position="119"/>
    </location>
</feature>
<sequence>MAGSSRTNSASRSTKSAPTLLVAARAQRKDLATLEDLDCVSCDQFDCPSQLDEPQAPLRGRWAGLDEKHPGEVLNHMQQGRLRADSLTPATAGKEGTNVTNEVGRCSATKMFTNRPEPA</sequence>
<comment type="caution">
    <text evidence="2">The sequence shown here is derived from an EMBL/GenBank/DDBJ whole genome shotgun (WGS) entry which is preliminary data.</text>
</comment>
<dbReference type="Proteomes" id="UP001500200">
    <property type="component" value="Unassembled WGS sequence"/>
</dbReference>
<evidence type="ECO:0000313" key="2">
    <source>
        <dbReference type="EMBL" id="GAA5189458.1"/>
    </source>
</evidence>
<evidence type="ECO:0000256" key="1">
    <source>
        <dbReference type="SAM" id="MobiDB-lite"/>
    </source>
</evidence>
<proteinExistence type="predicted"/>
<keyword evidence="3" id="KW-1185">Reference proteome</keyword>
<evidence type="ECO:0008006" key="4">
    <source>
        <dbReference type="Google" id="ProtNLM"/>
    </source>
</evidence>
<reference evidence="3" key="1">
    <citation type="journal article" date="2019" name="Int. J. Syst. Evol. Microbiol.">
        <title>The Global Catalogue of Microorganisms (GCM) 10K type strain sequencing project: providing services to taxonomists for standard genome sequencing and annotation.</title>
        <authorList>
            <consortium name="The Broad Institute Genomics Platform"/>
            <consortium name="The Broad Institute Genome Sequencing Center for Infectious Disease"/>
            <person name="Wu L."/>
            <person name="Ma J."/>
        </authorList>
    </citation>
    <scope>NUCLEOTIDE SEQUENCE [LARGE SCALE GENOMIC DNA]</scope>
    <source>
        <strain evidence="3">JCM 18514</strain>
    </source>
</reference>
<accession>A0ABP9S0R9</accession>
<dbReference type="EMBL" id="BAABKK010000003">
    <property type="protein sequence ID" value="GAA5189458.1"/>
    <property type="molecule type" value="Genomic_DNA"/>
</dbReference>